<evidence type="ECO:0000256" key="8">
    <source>
        <dbReference type="ARBA" id="ARBA00023002"/>
    </source>
</evidence>
<dbReference type="CDD" id="cd05283">
    <property type="entry name" value="CAD1"/>
    <property type="match status" value="1"/>
</dbReference>
<dbReference type="AlphaFoldDB" id="A0AA39R042"/>
<comment type="similarity">
    <text evidence="2 11">Belongs to the zinc-containing alcohol dehydrogenase family.</text>
</comment>
<evidence type="ECO:0000259" key="13">
    <source>
        <dbReference type="Pfam" id="PF08240"/>
    </source>
</evidence>
<protein>
    <recommendedName>
        <fullName evidence="9">alcohol dehydrogenase (NADP(+))</fullName>
        <ecNumber evidence="9">1.1.1.2</ecNumber>
    </recommendedName>
</protein>
<dbReference type="EMBL" id="JAFEKC020000011">
    <property type="protein sequence ID" value="KAK0512462.1"/>
    <property type="molecule type" value="Genomic_DNA"/>
</dbReference>
<evidence type="ECO:0000313" key="15">
    <source>
        <dbReference type="Proteomes" id="UP001166286"/>
    </source>
</evidence>
<keyword evidence="15" id="KW-1185">Reference proteome</keyword>
<evidence type="ECO:0000256" key="11">
    <source>
        <dbReference type="RuleBase" id="RU361277"/>
    </source>
</evidence>
<comment type="cofactor">
    <cofactor evidence="1 11">
        <name>Zn(2+)</name>
        <dbReference type="ChEBI" id="CHEBI:29105"/>
    </cofactor>
</comment>
<evidence type="ECO:0000256" key="2">
    <source>
        <dbReference type="ARBA" id="ARBA00008072"/>
    </source>
</evidence>
<keyword evidence="6 11" id="KW-0862">Zinc</keyword>
<dbReference type="GO" id="GO:0008270">
    <property type="term" value="F:zinc ion binding"/>
    <property type="evidence" value="ECO:0007669"/>
    <property type="project" value="InterPro"/>
</dbReference>
<dbReference type="GO" id="GO:0008106">
    <property type="term" value="F:alcohol dehydrogenase (NADP+) activity"/>
    <property type="evidence" value="ECO:0007669"/>
    <property type="project" value="UniProtKB-EC"/>
</dbReference>
<dbReference type="InterPro" id="IPR011032">
    <property type="entry name" value="GroES-like_sf"/>
</dbReference>
<dbReference type="InterPro" id="IPR013149">
    <property type="entry name" value="ADH-like_C"/>
</dbReference>
<evidence type="ECO:0000256" key="9">
    <source>
        <dbReference type="ARBA" id="ARBA00024074"/>
    </source>
</evidence>
<dbReference type="EC" id="1.1.1.2" evidence="9"/>
<evidence type="ECO:0000256" key="1">
    <source>
        <dbReference type="ARBA" id="ARBA00001947"/>
    </source>
</evidence>
<dbReference type="SUPFAM" id="SSF51735">
    <property type="entry name" value="NAD(P)-binding Rossmann-fold domains"/>
    <property type="match status" value="1"/>
</dbReference>
<organism evidence="14 15">
    <name type="scientific">Cladonia borealis</name>
    <dbReference type="NCBI Taxonomy" id="184061"/>
    <lineage>
        <taxon>Eukaryota</taxon>
        <taxon>Fungi</taxon>
        <taxon>Dikarya</taxon>
        <taxon>Ascomycota</taxon>
        <taxon>Pezizomycotina</taxon>
        <taxon>Lecanoromycetes</taxon>
        <taxon>OSLEUM clade</taxon>
        <taxon>Lecanoromycetidae</taxon>
        <taxon>Lecanorales</taxon>
        <taxon>Lecanorineae</taxon>
        <taxon>Cladoniaceae</taxon>
        <taxon>Cladonia</taxon>
    </lineage>
</organism>
<comment type="subunit">
    <text evidence="3">Homodimer.</text>
</comment>
<dbReference type="Pfam" id="PF08240">
    <property type="entry name" value="ADH_N"/>
    <property type="match status" value="1"/>
</dbReference>
<dbReference type="GO" id="GO:0006066">
    <property type="term" value="P:alcohol metabolic process"/>
    <property type="evidence" value="ECO:0007669"/>
    <property type="project" value="UniProtKB-ARBA"/>
</dbReference>
<reference evidence="14" key="1">
    <citation type="submission" date="2023-03" db="EMBL/GenBank/DDBJ databases">
        <title>Complete genome of Cladonia borealis.</title>
        <authorList>
            <person name="Park H."/>
        </authorList>
    </citation>
    <scope>NUCLEOTIDE SEQUENCE</scope>
    <source>
        <strain evidence="14">ANT050790</strain>
    </source>
</reference>
<gene>
    <name evidence="14" type="ORF">JMJ35_005590</name>
</gene>
<name>A0AA39R042_9LECA</name>
<keyword evidence="8" id="KW-0560">Oxidoreductase</keyword>
<evidence type="ECO:0000256" key="5">
    <source>
        <dbReference type="ARBA" id="ARBA00022723"/>
    </source>
</evidence>
<evidence type="ECO:0000313" key="14">
    <source>
        <dbReference type="EMBL" id="KAK0512462.1"/>
    </source>
</evidence>
<dbReference type="PANTHER" id="PTHR42683">
    <property type="entry name" value="ALDEHYDE REDUCTASE"/>
    <property type="match status" value="1"/>
</dbReference>
<comment type="catalytic activity">
    <reaction evidence="10">
        <text>a primary alcohol + NADP(+) = an aldehyde + NADPH + H(+)</text>
        <dbReference type="Rhea" id="RHEA:15937"/>
        <dbReference type="ChEBI" id="CHEBI:15378"/>
        <dbReference type="ChEBI" id="CHEBI:15734"/>
        <dbReference type="ChEBI" id="CHEBI:17478"/>
        <dbReference type="ChEBI" id="CHEBI:57783"/>
        <dbReference type="ChEBI" id="CHEBI:58349"/>
        <dbReference type="EC" id="1.1.1.2"/>
    </reaction>
    <physiologicalReaction direction="left-to-right" evidence="10">
        <dbReference type="Rhea" id="RHEA:15938"/>
    </physiologicalReaction>
    <physiologicalReaction direction="right-to-left" evidence="10">
        <dbReference type="Rhea" id="RHEA:15939"/>
    </physiologicalReaction>
</comment>
<evidence type="ECO:0000256" key="4">
    <source>
        <dbReference type="ARBA" id="ARBA00022553"/>
    </source>
</evidence>
<dbReference type="Gene3D" id="3.90.180.10">
    <property type="entry name" value="Medium-chain alcohol dehydrogenases, catalytic domain"/>
    <property type="match status" value="1"/>
</dbReference>
<keyword evidence="5 11" id="KW-0479">Metal-binding</keyword>
<evidence type="ECO:0000256" key="3">
    <source>
        <dbReference type="ARBA" id="ARBA00011738"/>
    </source>
</evidence>
<accession>A0AA39R042</accession>
<evidence type="ECO:0000259" key="12">
    <source>
        <dbReference type="Pfam" id="PF00107"/>
    </source>
</evidence>
<feature type="domain" description="Alcohol dehydrogenase-like N-terminal" evidence="13">
    <location>
        <begin position="35"/>
        <end position="150"/>
    </location>
</feature>
<dbReference type="FunFam" id="3.40.50.720:FF:000158">
    <property type="entry name" value="Zinc-binding alcohol dehydrogenase"/>
    <property type="match status" value="1"/>
</dbReference>
<dbReference type="PROSITE" id="PS00059">
    <property type="entry name" value="ADH_ZINC"/>
    <property type="match status" value="1"/>
</dbReference>
<keyword evidence="4" id="KW-0597">Phosphoprotein</keyword>
<dbReference type="InterPro" id="IPR002328">
    <property type="entry name" value="ADH_Zn_CS"/>
</dbReference>
<dbReference type="SUPFAM" id="SSF50129">
    <property type="entry name" value="GroES-like"/>
    <property type="match status" value="1"/>
</dbReference>
<comment type="caution">
    <text evidence="14">The sequence shown here is derived from an EMBL/GenBank/DDBJ whole genome shotgun (WGS) entry which is preliminary data.</text>
</comment>
<evidence type="ECO:0000256" key="6">
    <source>
        <dbReference type="ARBA" id="ARBA00022833"/>
    </source>
</evidence>
<dbReference type="InterPro" id="IPR047109">
    <property type="entry name" value="CAD-like"/>
</dbReference>
<keyword evidence="7" id="KW-0521">NADP</keyword>
<dbReference type="Pfam" id="PF00107">
    <property type="entry name" value="ADH_zinc_N"/>
    <property type="match status" value="1"/>
</dbReference>
<evidence type="ECO:0000256" key="7">
    <source>
        <dbReference type="ARBA" id="ARBA00022857"/>
    </source>
</evidence>
<feature type="domain" description="Alcohol dehydrogenase-like C-terminal" evidence="12">
    <location>
        <begin position="189"/>
        <end position="314"/>
    </location>
</feature>
<proteinExistence type="inferred from homology"/>
<sequence>MPYPETFEGYMIKDQSKWSDFEKKEFKPKKFEEYDIDIKVDCCGVCGSDVHTITGGWGECPLPICVGHEIIGKAIKVGSKVTTVKVGDRVGVGAQIRACMECKLCKADQENYCPHKIDTYGAPYEDGTIAQGGYASHVRAHEYFTFQIPDNIESKDAGPMMCAGITTWSPLVRAKVGPGKKVAVLGVGGLGHFGILWAKALGAEVYALSHSPSKEADAKKMGAKEFIVTSKKDWHKPYAFEFDFILNTADMTHTFNLQEYMSTLNVNGEFHNVGLPDEPLPKMMAQDFAPNGAKIGGSHIGNRPEMLSMLKLASEKNIKPYIETIDISEKGCKEAVERVKKNDVRYRFSLIGYDKVFGER</sequence>
<dbReference type="Proteomes" id="UP001166286">
    <property type="component" value="Unassembled WGS sequence"/>
</dbReference>
<evidence type="ECO:0000256" key="10">
    <source>
        <dbReference type="ARBA" id="ARBA00050997"/>
    </source>
</evidence>
<dbReference type="InterPro" id="IPR036291">
    <property type="entry name" value="NAD(P)-bd_dom_sf"/>
</dbReference>
<dbReference type="InterPro" id="IPR013154">
    <property type="entry name" value="ADH-like_N"/>
</dbReference>
<dbReference type="Gene3D" id="3.40.50.720">
    <property type="entry name" value="NAD(P)-binding Rossmann-like Domain"/>
    <property type="match status" value="1"/>
</dbReference>